<dbReference type="SUPFAM" id="SSF57501">
    <property type="entry name" value="Cystine-knot cytokines"/>
    <property type="match status" value="1"/>
</dbReference>
<feature type="signal peptide" evidence="1">
    <location>
        <begin position="1"/>
        <end position="18"/>
    </location>
</feature>
<proteinExistence type="predicted"/>
<accession>A0A8S3Z8V7</accession>
<evidence type="ECO:0000256" key="1">
    <source>
        <dbReference type="SAM" id="SignalP"/>
    </source>
</evidence>
<protein>
    <submittedName>
        <fullName evidence="2">Uncharacterized protein</fullName>
    </submittedName>
</protein>
<dbReference type="PANTHER" id="PTHR33995:SF7">
    <property type="entry name" value="BURSICON SUBUNIT ALPHA-RELATED"/>
    <property type="match status" value="1"/>
</dbReference>
<organism evidence="2 3">
    <name type="scientific">Candidula unifasciata</name>
    <dbReference type="NCBI Taxonomy" id="100452"/>
    <lineage>
        <taxon>Eukaryota</taxon>
        <taxon>Metazoa</taxon>
        <taxon>Spiralia</taxon>
        <taxon>Lophotrochozoa</taxon>
        <taxon>Mollusca</taxon>
        <taxon>Gastropoda</taxon>
        <taxon>Heterobranchia</taxon>
        <taxon>Euthyneura</taxon>
        <taxon>Panpulmonata</taxon>
        <taxon>Eupulmonata</taxon>
        <taxon>Stylommatophora</taxon>
        <taxon>Helicina</taxon>
        <taxon>Helicoidea</taxon>
        <taxon>Geomitridae</taxon>
        <taxon>Candidula</taxon>
    </lineage>
</organism>
<evidence type="ECO:0000313" key="3">
    <source>
        <dbReference type="Proteomes" id="UP000678393"/>
    </source>
</evidence>
<gene>
    <name evidence="2" type="ORF">CUNI_LOCUS11545</name>
</gene>
<keyword evidence="1" id="KW-0732">Signal</keyword>
<dbReference type="AlphaFoldDB" id="A0A8S3Z8V7"/>
<evidence type="ECO:0000313" key="2">
    <source>
        <dbReference type="EMBL" id="CAG5125987.1"/>
    </source>
</evidence>
<sequence length="625" mass="68852">MTSRRWIIAFLIPTLASGMPSSLFTTRNKPHLDGHAISGVVGPVHMISHPPAVSTSQTVSQPASVDQIDEIISSADFLCYNDKTSLVIPDVPCPAENSQKTQVTSQLLNLVLKFHGGEVLVPGVSSVSPPHLHGYNLSDEGSADWMHYNQSDLSIRLQTLLRQFQENRTQLLDHLLEYTSSNNLRNITSLTNLLFDALNSTSVFNMCQNGTGANTTSSELSCDELQSRSETLNYLNSEVQKLIASEEYSSTSAHIETNSTGITSNGSLSNDTNLDAVIDDLLQRLSGTKADSKALTELYTHLLLALNDFKAVVIKLMHKFVTVLLESDFIEISDKLSRSIFDIKVVLGGDDGIEKLGALVSHTPKPESITEILIDKTVSPDLTTNNASSETTTHSFILSDIKAHELGQDHSLFNHSLLLELVKSDMNGTNATLEAVEYFEVILEVAVTLISSLTELSRLLHEGRVAEFDQDEVLENMTAWHSLRSRTKRDISGSDRCQRQGNIINQTNFISLCSSCLHTTVLDNTYYPRYLTEKVCSSGSSSNPAFRDGCLFQPGLLGGRPAGLCKQQEFNVLLLREVPGKCMKVISQGKEIITDQWQSTTHPLRIGCECVVDQNSQFAKYTHFP</sequence>
<reference evidence="2" key="1">
    <citation type="submission" date="2021-04" db="EMBL/GenBank/DDBJ databases">
        <authorList>
            <consortium name="Molecular Ecology Group"/>
        </authorList>
    </citation>
    <scope>NUCLEOTIDE SEQUENCE</scope>
</reference>
<comment type="caution">
    <text evidence="2">The sequence shown here is derived from an EMBL/GenBank/DDBJ whole genome shotgun (WGS) entry which is preliminary data.</text>
</comment>
<keyword evidence="3" id="KW-1185">Reference proteome</keyword>
<dbReference type="Proteomes" id="UP000678393">
    <property type="component" value="Unassembled WGS sequence"/>
</dbReference>
<name>A0A8S3Z8V7_9EUPU</name>
<dbReference type="OrthoDB" id="5977230at2759"/>
<dbReference type="InterPro" id="IPR029034">
    <property type="entry name" value="Cystine-knot_cytokine"/>
</dbReference>
<feature type="chain" id="PRO_5035768099" evidence="1">
    <location>
        <begin position="19"/>
        <end position="625"/>
    </location>
</feature>
<dbReference type="EMBL" id="CAJHNH020002223">
    <property type="protein sequence ID" value="CAG5125987.1"/>
    <property type="molecule type" value="Genomic_DNA"/>
</dbReference>
<dbReference type="PANTHER" id="PTHR33995">
    <property type="entry name" value="PROTEIN CBG18546"/>
    <property type="match status" value="1"/>
</dbReference>